<dbReference type="EMBL" id="JBFMKM010000004">
    <property type="protein sequence ID" value="KAL1306812.1"/>
    <property type="molecule type" value="Genomic_DNA"/>
</dbReference>
<evidence type="ECO:0000313" key="2">
    <source>
        <dbReference type="Proteomes" id="UP001562354"/>
    </source>
</evidence>
<dbReference type="RefSeq" id="XP_069203084.1">
    <property type="nucleotide sequence ID" value="XM_069348247.1"/>
</dbReference>
<evidence type="ECO:0000313" key="1">
    <source>
        <dbReference type="EMBL" id="KAL1306812.1"/>
    </source>
</evidence>
<keyword evidence="2" id="KW-1185">Reference proteome</keyword>
<dbReference type="Proteomes" id="UP001562354">
    <property type="component" value="Unassembled WGS sequence"/>
</dbReference>
<accession>A0ABR3PL09</accession>
<name>A0ABR3PL09_9PEZI</name>
<reference evidence="1 2" key="1">
    <citation type="submission" date="2024-07" db="EMBL/GenBank/DDBJ databases">
        <title>Draft sequence of the Neodothiora populina.</title>
        <authorList>
            <person name="Drown D.D."/>
            <person name="Schuette U.S."/>
            <person name="Buechlein A.B."/>
            <person name="Rusch D.R."/>
            <person name="Winton L.W."/>
            <person name="Adams G.A."/>
        </authorList>
    </citation>
    <scope>NUCLEOTIDE SEQUENCE [LARGE SCALE GENOMIC DNA]</scope>
    <source>
        <strain evidence="1 2">CPC 39397</strain>
    </source>
</reference>
<proteinExistence type="predicted"/>
<comment type="caution">
    <text evidence="1">The sequence shown here is derived from an EMBL/GenBank/DDBJ whole genome shotgun (WGS) entry which is preliminary data.</text>
</comment>
<sequence length="459" mass="51964">MTARLSKGPDTSTLARVQQVMHQEKCAGPVPLQVGSRVVMCYKAPFRPFDLNSQPYVDDTGTEYWGDLGPRYQVQMLEDKCKQLYDVAEGMQFHARLDDCLSEWLECSFRWASDEPEDTLVQTAVSILERLPSHPPGIQESEMIELLDELSSCHFVESSSHDMWENSKSAKWVDHNVIRIALQMAAEGYGSRTDSGEASQNSTAIQQMVNHINNVGALLHHAHRLRQQRLDNHQQQAWRWMIVELFLWSTWHRSVLLVSSLNLRLQLRGVPSSDGSWQAINTSFISWLDTSACHDPPEWMCRWSYECIRSDRASLSSDLRSLCSRYQEFAQLQGVECLEARCDKDEYGTPRQCNGRSPFACRRYIGTDAHGETINQSAHAWPCQGTGDGCLRLWWNEESYRRAAPAPAVDVAHDGIDAGLTFTPYSGKTMAISHVWSHGQGGRIDKKRTSGLTADKIVL</sequence>
<gene>
    <name evidence="1" type="ORF">AAFC00_005469</name>
</gene>
<protein>
    <submittedName>
        <fullName evidence="1">Uncharacterized protein</fullName>
    </submittedName>
</protein>
<dbReference type="PANTHER" id="PTHR39596">
    <property type="match status" value="1"/>
</dbReference>
<organism evidence="1 2">
    <name type="scientific">Neodothiora populina</name>
    <dbReference type="NCBI Taxonomy" id="2781224"/>
    <lineage>
        <taxon>Eukaryota</taxon>
        <taxon>Fungi</taxon>
        <taxon>Dikarya</taxon>
        <taxon>Ascomycota</taxon>
        <taxon>Pezizomycotina</taxon>
        <taxon>Dothideomycetes</taxon>
        <taxon>Dothideomycetidae</taxon>
        <taxon>Dothideales</taxon>
        <taxon>Dothioraceae</taxon>
        <taxon>Neodothiora</taxon>
    </lineage>
</organism>
<dbReference type="PANTHER" id="PTHR39596:SF4">
    <property type="entry name" value="HET DOMAIN PROTEIN (AFU_ORTHOLOGUE AFUA_3G03140)-RELATED"/>
    <property type="match status" value="1"/>
</dbReference>
<dbReference type="GeneID" id="95979168"/>